<sequence>MRITWHIVKKRGNLRPELVYDVVLEGHEKALALPYVRIDSTIPEPPSSWQAHCYPGQHERAGAAPAGVYQLATPNHAAGRLRQSLRLPWRQDNAYPEVEASFTALRRAFEAALAAAGASQPMDVRGELTLSAGLKRDLAPSLMADRLLGLAQ</sequence>
<evidence type="ECO:0000313" key="1">
    <source>
        <dbReference type="EMBL" id="QAZ67714.1"/>
    </source>
</evidence>
<reference evidence="1 2" key="1">
    <citation type="submission" date="2018-02" db="EMBL/GenBank/DDBJ databases">
        <title>Genome sequence of Desulfovibrio carbinolicus DSM 3852.</title>
        <authorList>
            <person name="Wilbanks E."/>
            <person name="Skennerton C.T."/>
            <person name="Orphan V.J."/>
        </authorList>
    </citation>
    <scope>NUCLEOTIDE SEQUENCE [LARGE SCALE GENOMIC DNA]</scope>
    <source>
        <strain evidence="1 2">DSM 3852</strain>
    </source>
</reference>
<dbReference type="RefSeq" id="WP_129352540.1">
    <property type="nucleotide sequence ID" value="NZ_CP026538.1"/>
</dbReference>
<dbReference type="AlphaFoldDB" id="A0A4P6HM70"/>
<name>A0A4P6HM70_9BACT</name>
<evidence type="ECO:0000313" key="2">
    <source>
        <dbReference type="Proteomes" id="UP000293296"/>
    </source>
</evidence>
<proteinExistence type="predicted"/>
<dbReference type="OrthoDB" id="5458931at2"/>
<dbReference type="KEGG" id="dcb:C3Y92_10960"/>
<dbReference type="Proteomes" id="UP000293296">
    <property type="component" value="Chromosome"/>
</dbReference>
<gene>
    <name evidence="1" type="ORF">C3Y92_10960</name>
</gene>
<organism evidence="1 2">
    <name type="scientific">Solidesulfovibrio carbinolicus</name>
    <dbReference type="NCBI Taxonomy" id="296842"/>
    <lineage>
        <taxon>Bacteria</taxon>
        <taxon>Pseudomonadati</taxon>
        <taxon>Thermodesulfobacteriota</taxon>
        <taxon>Desulfovibrionia</taxon>
        <taxon>Desulfovibrionales</taxon>
        <taxon>Desulfovibrionaceae</taxon>
        <taxon>Solidesulfovibrio</taxon>
    </lineage>
</organism>
<accession>A0A4P6HM70</accession>
<protein>
    <submittedName>
        <fullName evidence="1">Uncharacterized protein</fullName>
    </submittedName>
</protein>
<keyword evidence="2" id="KW-1185">Reference proteome</keyword>
<dbReference type="EMBL" id="CP026538">
    <property type="protein sequence ID" value="QAZ67714.1"/>
    <property type="molecule type" value="Genomic_DNA"/>
</dbReference>